<dbReference type="CDD" id="cd16432">
    <property type="entry name" value="CheB_Rec"/>
    <property type="match status" value="1"/>
</dbReference>
<comment type="similarity">
    <text evidence="5">Belongs to the CheB family.</text>
</comment>
<dbReference type="EMBL" id="CP044205">
    <property type="protein sequence ID" value="QFY44142.1"/>
    <property type="molecule type" value="Genomic_DNA"/>
</dbReference>
<evidence type="ECO:0000256" key="6">
    <source>
        <dbReference type="PROSITE-ProRule" id="PRU00050"/>
    </source>
</evidence>
<dbReference type="InterPro" id="IPR000673">
    <property type="entry name" value="Sig_transdc_resp-reg_Me-estase"/>
</dbReference>
<keyword evidence="3 5" id="KW-0378">Hydrolase</keyword>
<dbReference type="Pfam" id="PF00072">
    <property type="entry name" value="Response_reg"/>
    <property type="match status" value="1"/>
</dbReference>
<dbReference type="PIRSF" id="PIRSF000876">
    <property type="entry name" value="RR_chemtxs_CheB"/>
    <property type="match status" value="1"/>
</dbReference>
<feature type="active site" evidence="5 6">
    <location>
        <position position="171"/>
    </location>
</feature>
<keyword evidence="1 5" id="KW-0963">Cytoplasm</keyword>
<dbReference type="GO" id="GO:0006935">
    <property type="term" value="P:chemotaxis"/>
    <property type="evidence" value="ECO:0007669"/>
    <property type="project" value="UniProtKB-UniRule"/>
</dbReference>
<dbReference type="HAMAP" id="MF_00099">
    <property type="entry name" value="CheB_chemtxs"/>
    <property type="match status" value="1"/>
</dbReference>
<dbReference type="GO" id="GO:0032259">
    <property type="term" value="P:methylation"/>
    <property type="evidence" value="ECO:0007669"/>
    <property type="project" value="UniProtKB-KW"/>
</dbReference>
<dbReference type="RefSeq" id="WP_153250110.1">
    <property type="nucleotide sequence ID" value="NZ_CP044205.1"/>
</dbReference>
<dbReference type="InterPro" id="IPR008248">
    <property type="entry name" value="CheB-like"/>
</dbReference>
<dbReference type="GO" id="GO:0008168">
    <property type="term" value="F:methyltransferase activity"/>
    <property type="evidence" value="ECO:0007669"/>
    <property type="project" value="UniProtKB-KW"/>
</dbReference>
<dbReference type="KEGG" id="mmob:F6R98_17125"/>
<dbReference type="EC" id="3.5.1.44" evidence="5"/>
<feature type="active site" evidence="5 6">
    <location>
        <position position="198"/>
    </location>
</feature>
<keyword evidence="11" id="KW-1185">Reference proteome</keyword>
<organism evidence="10 11">
    <name type="scientific">Candidatus Methylospira mobilis</name>
    <dbReference type="NCBI Taxonomy" id="1808979"/>
    <lineage>
        <taxon>Bacteria</taxon>
        <taxon>Pseudomonadati</taxon>
        <taxon>Pseudomonadota</taxon>
        <taxon>Gammaproteobacteria</taxon>
        <taxon>Methylococcales</taxon>
        <taxon>Methylococcaceae</taxon>
        <taxon>Candidatus Methylospira</taxon>
    </lineage>
</organism>
<feature type="domain" description="CheB-type methylesterase" evidence="9">
    <location>
        <begin position="159"/>
        <end position="350"/>
    </location>
</feature>
<dbReference type="SMART" id="SM00448">
    <property type="entry name" value="REC"/>
    <property type="match status" value="1"/>
</dbReference>
<dbReference type="Proteomes" id="UP000325755">
    <property type="component" value="Chromosome"/>
</dbReference>
<evidence type="ECO:0000259" key="8">
    <source>
        <dbReference type="PROSITE" id="PS50110"/>
    </source>
</evidence>
<feature type="domain" description="Response regulatory" evidence="8">
    <location>
        <begin position="3"/>
        <end position="121"/>
    </location>
</feature>
<dbReference type="OrthoDB" id="9793421at2"/>
<accession>A0A5Q0BLX5</accession>
<dbReference type="EC" id="3.1.1.61" evidence="5"/>
<evidence type="ECO:0000256" key="7">
    <source>
        <dbReference type="PROSITE-ProRule" id="PRU00169"/>
    </source>
</evidence>
<evidence type="ECO:0000259" key="9">
    <source>
        <dbReference type="PROSITE" id="PS50122"/>
    </source>
</evidence>
<gene>
    <name evidence="5 10" type="primary">cheB</name>
    <name evidence="10" type="ORF">F6R98_17125</name>
</gene>
<keyword evidence="5 7" id="KW-0597">Phosphoprotein</keyword>
<dbReference type="Pfam" id="PF01339">
    <property type="entry name" value="CheB_methylest"/>
    <property type="match status" value="1"/>
</dbReference>
<keyword evidence="10" id="KW-0808">Transferase</keyword>
<dbReference type="PROSITE" id="PS50122">
    <property type="entry name" value="CHEB"/>
    <property type="match status" value="1"/>
</dbReference>
<dbReference type="SUPFAM" id="SSF52172">
    <property type="entry name" value="CheY-like"/>
    <property type="match status" value="1"/>
</dbReference>
<evidence type="ECO:0000256" key="3">
    <source>
        <dbReference type="ARBA" id="ARBA00022801"/>
    </source>
</evidence>
<dbReference type="AlphaFoldDB" id="A0A5Q0BLX5"/>
<evidence type="ECO:0000256" key="5">
    <source>
        <dbReference type="HAMAP-Rule" id="MF_00099"/>
    </source>
</evidence>
<comment type="PTM">
    <text evidence="5">Phosphorylated by CheA. Phosphorylation of the N-terminal regulatory domain activates the methylesterase activity.</text>
</comment>
<feature type="modified residue" description="4-aspartylphosphate" evidence="5 7">
    <location>
        <position position="54"/>
    </location>
</feature>
<dbReference type="CDD" id="cd17541">
    <property type="entry name" value="REC_CheB-like"/>
    <property type="match status" value="1"/>
</dbReference>
<dbReference type="GO" id="GO:0008984">
    <property type="term" value="F:protein-glutamate methylesterase activity"/>
    <property type="evidence" value="ECO:0007669"/>
    <property type="project" value="UniProtKB-UniRule"/>
</dbReference>
<dbReference type="PANTHER" id="PTHR42872">
    <property type="entry name" value="PROTEIN-GLUTAMATE METHYLESTERASE/PROTEIN-GLUTAMINE GLUTAMINASE"/>
    <property type="match status" value="1"/>
</dbReference>
<reference evidence="10 11" key="1">
    <citation type="submission" date="2019-09" db="EMBL/GenBank/DDBJ databases">
        <title>Ecophysiology of the spiral-shaped methanotroph Methylospira mobilis as revealed by the complete genome sequence.</title>
        <authorList>
            <person name="Oshkin I.Y."/>
            <person name="Dedysh S.N."/>
            <person name="Miroshnikov K."/>
            <person name="Danilova O.V."/>
            <person name="Hakobyan A."/>
            <person name="Liesack W."/>
        </authorList>
    </citation>
    <scope>NUCLEOTIDE SEQUENCE [LARGE SCALE GENOMIC DNA]</scope>
    <source>
        <strain evidence="10 11">Shm1</strain>
    </source>
</reference>
<keyword evidence="2 5" id="KW-0145">Chemotaxis</keyword>
<comment type="domain">
    <text evidence="5">Contains a C-terminal catalytic domain, and an N-terminal region which modulates catalytic activity.</text>
</comment>
<evidence type="ECO:0000313" key="10">
    <source>
        <dbReference type="EMBL" id="QFY44142.1"/>
    </source>
</evidence>
<dbReference type="InterPro" id="IPR001789">
    <property type="entry name" value="Sig_transdc_resp-reg_receiver"/>
</dbReference>
<dbReference type="NCBIfam" id="NF001965">
    <property type="entry name" value="PRK00742.1"/>
    <property type="match status" value="1"/>
</dbReference>
<dbReference type="GO" id="GO:0005737">
    <property type="term" value="C:cytoplasm"/>
    <property type="evidence" value="ECO:0007669"/>
    <property type="project" value="UniProtKB-SubCell"/>
</dbReference>
<dbReference type="PANTHER" id="PTHR42872:SF6">
    <property type="entry name" value="PROTEIN-GLUTAMATE METHYLESTERASE_PROTEIN-GLUTAMINE GLUTAMINASE"/>
    <property type="match status" value="1"/>
</dbReference>
<dbReference type="Gene3D" id="3.40.50.2300">
    <property type="match status" value="1"/>
</dbReference>
<dbReference type="InParanoid" id="A0A5Q0BLX5"/>
<evidence type="ECO:0000256" key="4">
    <source>
        <dbReference type="ARBA" id="ARBA00048267"/>
    </source>
</evidence>
<dbReference type="GO" id="GO:0050568">
    <property type="term" value="F:protein-glutamine glutaminase activity"/>
    <property type="evidence" value="ECO:0007669"/>
    <property type="project" value="UniProtKB-UniRule"/>
</dbReference>
<comment type="function">
    <text evidence="5">Involved in chemotaxis. Part of a chemotaxis signal transduction system that modulates chemotaxis in response to various stimuli. Catalyzes the demethylation of specific methylglutamate residues introduced into the chemoreceptors (methyl-accepting chemotaxis proteins or MCP) by CheR. Also mediates the irreversible deamidation of specific glutamine residues to glutamic acid.</text>
</comment>
<proteinExistence type="inferred from homology"/>
<dbReference type="SUPFAM" id="SSF52738">
    <property type="entry name" value="Methylesterase CheB, C-terminal domain"/>
    <property type="match status" value="1"/>
</dbReference>
<comment type="catalytic activity">
    <reaction evidence="4 5">
        <text>[protein]-L-glutamate 5-O-methyl ester + H2O = L-glutamyl-[protein] + methanol + H(+)</text>
        <dbReference type="Rhea" id="RHEA:23236"/>
        <dbReference type="Rhea" id="RHEA-COMP:10208"/>
        <dbReference type="Rhea" id="RHEA-COMP:10311"/>
        <dbReference type="ChEBI" id="CHEBI:15377"/>
        <dbReference type="ChEBI" id="CHEBI:15378"/>
        <dbReference type="ChEBI" id="CHEBI:17790"/>
        <dbReference type="ChEBI" id="CHEBI:29973"/>
        <dbReference type="ChEBI" id="CHEBI:82795"/>
        <dbReference type="EC" id="3.1.1.61"/>
    </reaction>
</comment>
<evidence type="ECO:0000256" key="2">
    <source>
        <dbReference type="ARBA" id="ARBA00022500"/>
    </source>
</evidence>
<dbReference type="GO" id="GO:0000156">
    <property type="term" value="F:phosphorelay response regulator activity"/>
    <property type="evidence" value="ECO:0007669"/>
    <property type="project" value="InterPro"/>
</dbReference>
<feature type="active site" evidence="5 6">
    <location>
        <position position="294"/>
    </location>
</feature>
<evidence type="ECO:0000256" key="1">
    <source>
        <dbReference type="ARBA" id="ARBA00022490"/>
    </source>
</evidence>
<comment type="catalytic activity">
    <reaction evidence="5">
        <text>L-glutaminyl-[protein] + H2O = L-glutamyl-[protein] + NH4(+)</text>
        <dbReference type="Rhea" id="RHEA:16441"/>
        <dbReference type="Rhea" id="RHEA-COMP:10207"/>
        <dbReference type="Rhea" id="RHEA-COMP:10208"/>
        <dbReference type="ChEBI" id="CHEBI:15377"/>
        <dbReference type="ChEBI" id="CHEBI:28938"/>
        <dbReference type="ChEBI" id="CHEBI:29973"/>
        <dbReference type="ChEBI" id="CHEBI:30011"/>
        <dbReference type="EC" id="3.5.1.44"/>
    </reaction>
</comment>
<comment type="subcellular location">
    <subcellularLocation>
        <location evidence="5">Cytoplasm</location>
    </subcellularLocation>
</comment>
<dbReference type="Gene3D" id="3.40.50.180">
    <property type="entry name" value="Methylesterase CheB, C-terminal domain"/>
    <property type="match status" value="1"/>
</dbReference>
<sequence length="350" mass="37504">MIRILIAEDSDVVALLLTAMFEGEADMQVIGRAGNGQEAVRMAYALKPDLITMDIRMPVMDGFEATRQIMSTEPVPIIVISSNVDNEELKISFRAIEAGALSIIEKPVGLEHPDFAAIRGQMIETARIMSEVKVIRHRYPARKPAIEAPETFVAPARKNVQGFDLVAIGCSTGGPQALYDLLGSLPVSFPAPIVIAQHMSKGFVGGLALWLQSRTPLRVRLAEDNLPFEAGTVYIAPDDFHLLVENSGGLLIARLDDAPVLNGFRPSVTRLLSSVALSCGSGAIGLLLTGMGSDGADGLLAMRRAGAHTLVQDEESAVVYGMPGAAIAVDAVDRIVRLDKMPVYLMNMLC</sequence>
<evidence type="ECO:0000313" key="11">
    <source>
        <dbReference type="Proteomes" id="UP000325755"/>
    </source>
</evidence>
<name>A0A5Q0BLX5_9GAMM</name>
<keyword evidence="10" id="KW-0489">Methyltransferase</keyword>
<dbReference type="InterPro" id="IPR011006">
    <property type="entry name" value="CheY-like_superfamily"/>
</dbReference>
<protein>
    <recommendedName>
        <fullName evidence="5">Protein-glutamate methylesterase/protein-glutamine glutaminase</fullName>
        <ecNumber evidence="5">3.1.1.61</ecNumber>
        <ecNumber evidence="5">3.5.1.44</ecNumber>
    </recommendedName>
</protein>
<dbReference type="PROSITE" id="PS50110">
    <property type="entry name" value="RESPONSE_REGULATORY"/>
    <property type="match status" value="1"/>
</dbReference>
<dbReference type="InterPro" id="IPR035909">
    <property type="entry name" value="CheB_C"/>
</dbReference>